<gene>
    <name evidence="2" type="ORF">OIK40_00605</name>
</gene>
<keyword evidence="1" id="KW-1133">Transmembrane helix</keyword>
<name>A0ABT5JKC8_9SPHN</name>
<keyword evidence="3" id="KW-1185">Reference proteome</keyword>
<proteinExistence type="predicted"/>
<evidence type="ECO:0000256" key="1">
    <source>
        <dbReference type="SAM" id="Phobius"/>
    </source>
</evidence>
<feature type="transmembrane region" description="Helical" evidence="1">
    <location>
        <begin position="37"/>
        <end position="56"/>
    </location>
</feature>
<keyword evidence="1" id="KW-0812">Transmembrane</keyword>
<organism evidence="2 3">
    <name type="scientific">Erythrobacter fulvus</name>
    <dbReference type="NCBI Taxonomy" id="2987523"/>
    <lineage>
        <taxon>Bacteria</taxon>
        <taxon>Pseudomonadati</taxon>
        <taxon>Pseudomonadota</taxon>
        <taxon>Alphaproteobacteria</taxon>
        <taxon>Sphingomonadales</taxon>
        <taxon>Erythrobacteraceae</taxon>
        <taxon>Erythrobacter/Porphyrobacter group</taxon>
        <taxon>Erythrobacter</taxon>
    </lineage>
</organism>
<accession>A0ABT5JKC8</accession>
<reference evidence="2 3" key="1">
    <citation type="submission" date="2022-10" db="EMBL/GenBank/DDBJ databases">
        <title>Erythrobacter sp. sf7 Genome sequencing.</title>
        <authorList>
            <person name="Park S."/>
        </authorList>
    </citation>
    <scope>NUCLEOTIDE SEQUENCE [LARGE SCALE GENOMIC DNA]</scope>
    <source>
        <strain evidence="3">sf7</strain>
    </source>
</reference>
<protein>
    <submittedName>
        <fullName evidence="2">DUF2842 domain-containing protein</fullName>
    </submittedName>
</protein>
<evidence type="ECO:0000313" key="2">
    <source>
        <dbReference type="EMBL" id="MDC8753137.1"/>
    </source>
</evidence>
<comment type="caution">
    <text evidence="2">The sequence shown here is derived from an EMBL/GenBank/DDBJ whole genome shotgun (WGS) entry which is preliminary data.</text>
</comment>
<dbReference type="InterPro" id="IPR021265">
    <property type="entry name" value="DUF2842"/>
</dbReference>
<dbReference type="Pfam" id="PF11003">
    <property type="entry name" value="DUF2842"/>
    <property type="match status" value="1"/>
</dbReference>
<dbReference type="Proteomes" id="UP001216558">
    <property type="component" value="Unassembled WGS sequence"/>
</dbReference>
<keyword evidence="1" id="KW-0472">Membrane</keyword>
<sequence length="83" mass="9317">MRETPTWRIPLGILGLFVGLMIYGVIIARYAPSLIGSWSGLAQTVVYVVLGLVWLLPLKRFLIWMETGRWSAPDVSQAKEKAD</sequence>
<dbReference type="EMBL" id="JAQQXQ010000001">
    <property type="protein sequence ID" value="MDC8753137.1"/>
    <property type="molecule type" value="Genomic_DNA"/>
</dbReference>
<dbReference type="RefSeq" id="WP_273676038.1">
    <property type="nucleotide sequence ID" value="NZ_JAQQXQ010000001.1"/>
</dbReference>
<evidence type="ECO:0000313" key="3">
    <source>
        <dbReference type="Proteomes" id="UP001216558"/>
    </source>
</evidence>
<feature type="transmembrane region" description="Helical" evidence="1">
    <location>
        <begin position="12"/>
        <end position="31"/>
    </location>
</feature>